<proteinExistence type="predicted"/>
<sequence length="161" mass="17129">MNVKLALRFACCLSLLAGCADLSPYFASTPAKPHPRAEAVLAKAPPPAPAPTPAPSAAPAYPPPAGDTQALREGIRLYENGDYNAAIRRLSSPEVANGPLRMRVTALKYTAFSYCLTNRAAQCQQAFEKALKLDPNFDLAPGERGHPLWSPVFAKAKARAG</sequence>
<keyword evidence="2" id="KW-0732">Signal</keyword>
<evidence type="ECO:0000256" key="1">
    <source>
        <dbReference type="SAM" id="MobiDB-lite"/>
    </source>
</evidence>
<organism evidence="3 4">
    <name type="scientific">Massilia terrae</name>
    <dbReference type="NCBI Taxonomy" id="1811224"/>
    <lineage>
        <taxon>Bacteria</taxon>
        <taxon>Pseudomonadati</taxon>
        <taxon>Pseudomonadota</taxon>
        <taxon>Betaproteobacteria</taxon>
        <taxon>Burkholderiales</taxon>
        <taxon>Oxalobacteraceae</taxon>
        <taxon>Telluria group</taxon>
        <taxon>Massilia</taxon>
    </lineage>
</organism>
<dbReference type="NCBIfam" id="NF038027">
    <property type="entry name" value="TssQ_fam"/>
    <property type="match status" value="1"/>
</dbReference>
<comment type="caution">
    <text evidence="3">The sequence shown here is derived from an EMBL/GenBank/DDBJ whole genome shotgun (WGS) entry which is preliminary data.</text>
</comment>
<accession>A0ABT2CRW4</accession>
<dbReference type="SUPFAM" id="SSF48452">
    <property type="entry name" value="TPR-like"/>
    <property type="match status" value="1"/>
</dbReference>
<reference evidence="3 4" key="1">
    <citation type="submission" date="2022-08" db="EMBL/GenBank/DDBJ databases">
        <title>Reclassification of Massilia species as members of the genera Telluria, Duganella, Pseudoduganella, Mokoshia gen. nov. and Zemynaea gen. nov. using orthogonal and non-orthogonal genome-based approaches.</title>
        <authorList>
            <person name="Bowman J.P."/>
        </authorList>
    </citation>
    <scope>NUCLEOTIDE SEQUENCE [LARGE SCALE GENOMIC DNA]</scope>
    <source>
        <strain evidence="3 4">JCM 31606</strain>
    </source>
</reference>
<feature type="region of interest" description="Disordered" evidence="1">
    <location>
        <begin position="43"/>
        <end position="65"/>
    </location>
</feature>
<feature type="compositionally biased region" description="Pro residues" evidence="1">
    <location>
        <begin position="44"/>
        <end position="65"/>
    </location>
</feature>
<evidence type="ECO:0000256" key="2">
    <source>
        <dbReference type="SAM" id="SignalP"/>
    </source>
</evidence>
<evidence type="ECO:0000313" key="3">
    <source>
        <dbReference type="EMBL" id="MCS0656702.1"/>
    </source>
</evidence>
<dbReference type="PROSITE" id="PS51257">
    <property type="entry name" value="PROKAR_LIPOPROTEIN"/>
    <property type="match status" value="1"/>
</dbReference>
<dbReference type="InterPro" id="IPR011990">
    <property type="entry name" value="TPR-like_helical_dom_sf"/>
</dbReference>
<feature type="chain" id="PRO_5045131203" evidence="2">
    <location>
        <begin position="28"/>
        <end position="161"/>
    </location>
</feature>
<feature type="signal peptide" evidence="2">
    <location>
        <begin position="1"/>
        <end position="27"/>
    </location>
</feature>
<dbReference type="Proteomes" id="UP001204621">
    <property type="component" value="Unassembled WGS sequence"/>
</dbReference>
<dbReference type="Gene3D" id="1.25.40.10">
    <property type="entry name" value="Tetratricopeptide repeat domain"/>
    <property type="match status" value="1"/>
</dbReference>
<dbReference type="InterPro" id="IPR047780">
    <property type="entry name" value="TssQ-like"/>
</dbReference>
<keyword evidence="3" id="KW-0449">Lipoprotein</keyword>
<gene>
    <name evidence="3" type="ORF">NX778_01315</name>
</gene>
<name>A0ABT2CRW4_9BURK</name>
<keyword evidence="4" id="KW-1185">Reference proteome</keyword>
<protein>
    <submittedName>
        <fullName evidence="3">TssQ family T6SS-associated lipoprotein</fullName>
    </submittedName>
</protein>
<dbReference type="RefSeq" id="WP_258809883.1">
    <property type="nucleotide sequence ID" value="NZ_JANUGU010000001.1"/>
</dbReference>
<evidence type="ECO:0000313" key="4">
    <source>
        <dbReference type="Proteomes" id="UP001204621"/>
    </source>
</evidence>
<dbReference type="EMBL" id="JANUGU010000001">
    <property type="protein sequence ID" value="MCS0656702.1"/>
    <property type="molecule type" value="Genomic_DNA"/>
</dbReference>